<accession>A0A642UUQ5</accession>
<evidence type="ECO:0000256" key="1">
    <source>
        <dbReference type="SAM" id="MobiDB-lite"/>
    </source>
</evidence>
<comment type="caution">
    <text evidence="2">The sequence shown here is derived from an EMBL/GenBank/DDBJ whole genome shotgun (WGS) entry which is preliminary data.</text>
</comment>
<gene>
    <name evidence="2" type="ORF">DIURU_001333</name>
</gene>
<sequence>MALIQEEFTTPVHMACNQRWQPMMVELNSTQLNLYSLGCDKKLRQTIVDSYKEVNSLKEMMEEMKLTMGTPKIGKLFKSLNTSKQVDISSIYDDIRDNRMLFEGSDSQAHFSAIKQRYQLKLENSYTLHELQVGEAMSMNQLASAMHKKEMRPLRLETLLKYKNVLRLRVECSQLLMQLWSFHGVVAWYRLLVLGKDLAAPIESRELTRLKSLPSRYTVRNNALLTASMYASALRRHGDIAQAHRMLAEDLMAEDSHMAIFDELFSHGHRDDEKLSTRTRSGSSPSMSSVDSYPESMFDQESVRSTETSASSVADDSNHTITIGKFSLVSYESYYSAIEKQYISVCVPNLNSYDRWVGKRLTISNIDKIIPASVPHTHKDDVFVDYDLLPRALRSDKSRSSKLKSCRTFIVHQHGLVSVALA</sequence>
<dbReference type="OMA" id="YISNCIP"/>
<dbReference type="PANTHER" id="PTHR37283">
    <property type="entry name" value="PH DOMAIN-CONTAINING PROTEIN YHR131C"/>
    <property type="match status" value="1"/>
</dbReference>
<name>A0A642UUQ5_DIURU</name>
<dbReference type="AlphaFoldDB" id="A0A642UUQ5"/>
<evidence type="ECO:0000313" key="2">
    <source>
        <dbReference type="EMBL" id="KAA8905797.1"/>
    </source>
</evidence>
<keyword evidence="3" id="KW-1185">Reference proteome</keyword>
<protein>
    <submittedName>
        <fullName evidence="2">Uncharacterized protein</fullName>
    </submittedName>
</protein>
<dbReference type="Proteomes" id="UP000449547">
    <property type="component" value="Unassembled WGS sequence"/>
</dbReference>
<dbReference type="VEuPathDB" id="FungiDB:DIURU_001333"/>
<proteinExistence type="predicted"/>
<feature type="region of interest" description="Disordered" evidence="1">
    <location>
        <begin position="272"/>
        <end position="311"/>
    </location>
</feature>
<dbReference type="OrthoDB" id="5865767at2759"/>
<reference evidence="2 3" key="1">
    <citation type="submission" date="2019-07" db="EMBL/GenBank/DDBJ databases">
        <title>Genome assembly of two rare yeast pathogens: Diutina rugosa and Trichomonascus ciferrii.</title>
        <authorList>
            <person name="Mixao V."/>
            <person name="Saus E."/>
            <person name="Hansen A."/>
            <person name="Lass-Flor C."/>
            <person name="Gabaldon T."/>
        </authorList>
    </citation>
    <scope>NUCLEOTIDE SEQUENCE [LARGE SCALE GENOMIC DNA]</scope>
    <source>
        <strain evidence="2 3">CBS 613</strain>
    </source>
</reference>
<dbReference type="RefSeq" id="XP_034013843.1">
    <property type="nucleotide sequence ID" value="XM_034153865.1"/>
</dbReference>
<evidence type="ECO:0000313" key="3">
    <source>
        <dbReference type="Proteomes" id="UP000449547"/>
    </source>
</evidence>
<dbReference type="EMBL" id="SWFT01000041">
    <property type="protein sequence ID" value="KAA8905797.1"/>
    <property type="molecule type" value="Genomic_DNA"/>
</dbReference>
<organism evidence="2 3">
    <name type="scientific">Diutina rugosa</name>
    <name type="common">Yeast</name>
    <name type="synonym">Candida rugosa</name>
    <dbReference type="NCBI Taxonomy" id="5481"/>
    <lineage>
        <taxon>Eukaryota</taxon>
        <taxon>Fungi</taxon>
        <taxon>Dikarya</taxon>
        <taxon>Ascomycota</taxon>
        <taxon>Saccharomycotina</taxon>
        <taxon>Pichiomycetes</taxon>
        <taxon>Debaryomycetaceae</taxon>
        <taxon>Diutina</taxon>
    </lineage>
</organism>
<dbReference type="GeneID" id="54779986"/>
<feature type="compositionally biased region" description="Low complexity" evidence="1">
    <location>
        <begin position="278"/>
        <end position="297"/>
    </location>
</feature>
<dbReference type="PANTHER" id="PTHR37283:SF1">
    <property type="entry name" value="PH DOMAIN-CONTAINING PROTEIN YHR131C"/>
    <property type="match status" value="1"/>
</dbReference>